<proteinExistence type="predicted"/>
<keyword evidence="2" id="KW-1185">Reference proteome</keyword>
<evidence type="ECO:0000313" key="1">
    <source>
        <dbReference type="EMBL" id="AAZ58013.1"/>
    </source>
</evidence>
<protein>
    <submittedName>
        <fullName evidence="1">Uncharacterized protein</fullName>
    </submittedName>
</protein>
<dbReference type="PhylomeDB" id="Q46KG5"/>
<dbReference type="HOGENOM" id="CLU_164025_1_0_3"/>
<accession>Q46KG5</accession>
<dbReference type="InterPro" id="IPR012447">
    <property type="entry name" value="DUF1651"/>
</dbReference>
<name>Q46KG5_PROMT</name>
<reference evidence="1 2" key="1">
    <citation type="journal article" date="2007" name="PLoS Genet.">
        <title>Patterns and implications of gene gain and loss in the evolution of Prochlorococcus.</title>
        <authorList>
            <person name="Kettler G.C."/>
            <person name="Martiny A.C."/>
            <person name="Huang K."/>
            <person name="Zucker J."/>
            <person name="Coleman M.L."/>
            <person name="Rodrigue S."/>
            <person name="Chen F."/>
            <person name="Lapidus A."/>
            <person name="Ferriera S."/>
            <person name="Johnson J."/>
            <person name="Steglich C."/>
            <person name="Church G.M."/>
            <person name="Richardson P."/>
            <person name="Chisholm S.W."/>
        </authorList>
    </citation>
    <scope>NUCLEOTIDE SEQUENCE [LARGE SCALE GENOMIC DNA]</scope>
    <source>
        <strain evidence="1 2">NATL2A</strain>
    </source>
</reference>
<dbReference type="AlphaFoldDB" id="Q46KG5"/>
<organism evidence="1 2">
    <name type="scientific">Prochlorococcus marinus (strain NATL2A)</name>
    <dbReference type="NCBI Taxonomy" id="59920"/>
    <lineage>
        <taxon>Bacteria</taxon>
        <taxon>Bacillati</taxon>
        <taxon>Cyanobacteriota</taxon>
        <taxon>Cyanophyceae</taxon>
        <taxon>Synechococcales</taxon>
        <taxon>Prochlorococcaceae</taxon>
        <taxon>Prochlorococcus</taxon>
    </lineage>
</organism>
<dbReference type="Proteomes" id="UP000002535">
    <property type="component" value="Chromosome"/>
</dbReference>
<dbReference type="KEGG" id="pmn:PMN2A_0522"/>
<dbReference type="EMBL" id="CP000095">
    <property type="protein sequence ID" value="AAZ58013.1"/>
    <property type="molecule type" value="Genomic_DNA"/>
</dbReference>
<dbReference type="STRING" id="59920.PMN2A_0522"/>
<sequence length="85" mass="10532">MYYYLSNDVKRDGWIREASGLWILRFRYDWESWDQNPKVWIERGRLESNGIPLLKNRKRMSRGLAKKLWMELLSTGWRRIDPQWD</sequence>
<dbReference type="Pfam" id="PF07864">
    <property type="entry name" value="DUF1651"/>
    <property type="match status" value="1"/>
</dbReference>
<gene>
    <name evidence="1" type="ordered locus">PMN2A_0522</name>
</gene>
<evidence type="ECO:0000313" key="2">
    <source>
        <dbReference type="Proteomes" id="UP000002535"/>
    </source>
</evidence>